<evidence type="ECO:0000256" key="1">
    <source>
        <dbReference type="ARBA" id="ARBA00007917"/>
    </source>
</evidence>
<dbReference type="InterPro" id="IPR018785">
    <property type="entry name" value="CDPF1_dom"/>
</dbReference>
<protein>
    <recommendedName>
        <fullName evidence="2">Cysteine-rich DPF motif domain-containing protein 1</fullName>
    </recommendedName>
</protein>
<reference evidence="5" key="1">
    <citation type="submission" date="2025-08" db="UniProtKB">
        <authorList>
            <consortium name="Ensembl"/>
        </authorList>
    </citation>
    <scope>IDENTIFICATION</scope>
</reference>
<dbReference type="PRINTS" id="PR01995">
    <property type="entry name" value="UPF0595"/>
</dbReference>
<dbReference type="Ensembl" id="ENSCCET00000007683.1">
    <property type="protein sequence ID" value="ENSCCEP00000004651.1"/>
    <property type="gene ID" value="ENSCCEG00000005112.1"/>
</dbReference>
<evidence type="ECO:0000256" key="3">
    <source>
        <dbReference type="SAM" id="MobiDB-lite"/>
    </source>
</evidence>
<sequence length="161" mass="17825">MREGGTRSRADSAPCRPPGAPCPLQGDPGAAPSRKWLGSLKMDAHKEVQTSGELKCELCDLPAPYTYCGWMPPNSQSIVHGEKVTFGEERRKCSKLHPLLLTLAEGHGALTLDIFDCSLFYSKSFCLPCVKENLKPFPLEIQDMDKRKPQQKSCKKNGYKA</sequence>
<dbReference type="Pfam" id="PF10170">
    <property type="entry name" value="C6_DPF"/>
    <property type="match status" value="1"/>
</dbReference>
<evidence type="ECO:0000256" key="2">
    <source>
        <dbReference type="ARBA" id="ARBA00014801"/>
    </source>
</evidence>
<keyword evidence="6" id="KW-1185">Reference proteome</keyword>
<dbReference type="Proteomes" id="UP000694410">
    <property type="component" value="Unplaced"/>
</dbReference>
<feature type="compositionally biased region" description="Basic and acidic residues" evidence="3">
    <location>
        <begin position="1"/>
        <end position="10"/>
    </location>
</feature>
<evidence type="ECO:0000313" key="5">
    <source>
        <dbReference type="Ensembl" id="ENSCCEP00000004651.1"/>
    </source>
</evidence>
<reference evidence="5" key="2">
    <citation type="submission" date="2025-09" db="UniProtKB">
        <authorList>
            <consortium name="Ensembl"/>
        </authorList>
    </citation>
    <scope>IDENTIFICATION</scope>
</reference>
<accession>A0A8C0U7A5</accession>
<name>A0A8C0U7A5_CYACU</name>
<evidence type="ECO:0000313" key="6">
    <source>
        <dbReference type="Proteomes" id="UP000694410"/>
    </source>
</evidence>
<feature type="region of interest" description="Disordered" evidence="3">
    <location>
        <begin position="1"/>
        <end position="31"/>
    </location>
</feature>
<dbReference type="AlphaFoldDB" id="A0A8C0U7A5"/>
<dbReference type="PANTHER" id="PTHR31849:SF1">
    <property type="entry name" value="CYSTEINE-RICH DPF MOTIF DOMAIN-CONTAINING PROTEIN 1"/>
    <property type="match status" value="1"/>
</dbReference>
<comment type="similarity">
    <text evidence="1">Belongs to the CDPF1 family.</text>
</comment>
<proteinExistence type="inferred from homology"/>
<evidence type="ECO:0000259" key="4">
    <source>
        <dbReference type="Pfam" id="PF10170"/>
    </source>
</evidence>
<feature type="domain" description="Cysteine-rich DPF motif" evidence="4">
    <location>
        <begin position="55"/>
        <end position="143"/>
    </location>
</feature>
<dbReference type="InterPro" id="IPR042426">
    <property type="entry name" value="CDPF1"/>
</dbReference>
<organism evidence="5 6">
    <name type="scientific">Cyanistes caeruleus</name>
    <name type="common">Eurasian blue tit</name>
    <name type="synonym">Parus caeruleus</name>
    <dbReference type="NCBI Taxonomy" id="156563"/>
    <lineage>
        <taxon>Eukaryota</taxon>
        <taxon>Metazoa</taxon>
        <taxon>Chordata</taxon>
        <taxon>Craniata</taxon>
        <taxon>Vertebrata</taxon>
        <taxon>Euteleostomi</taxon>
        <taxon>Archelosauria</taxon>
        <taxon>Archosauria</taxon>
        <taxon>Dinosauria</taxon>
        <taxon>Saurischia</taxon>
        <taxon>Theropoda</taxon>
        <taxon>Coelurosauria</taxon>
        <taxon>Aves</taxon>
        <taxon>Neognathae</taxon>
        <taxon>Neoaves</taxon>
        <taxon>Telluraves</taxon>
        <taxon>Australaves</taxon>
        <taxon>Passeriformes</taxon>
        <taxon>Paridae</taxon>
        <taxon>Cyanistes</taxon>
    </lineage>
</organism>
<dbReference type="PANTHER" id="PTHR31849">
    <property type="entry name" value="CYSTEINE-RICH PDF MOTIF DOMAIN-CONTAINING PROTEIN 1"/>
    <property type="match status" value="1"/>
</dbReference>